<gene>
    <name evidence="2" type="ORF">CLAFUR5_11226</name>
</gene>
<dbReference type="GeneID" id="71991104"/>
<dbReference type="Proteomes" id="UP000756132">
    <property type="component" value="Chromosome 8"/>
</dbReference>
<name>A0A9Q8PE66_PASFU</name>
<reference evidence="2" key="2">
    <citation type="journal article" date="2022" name="Microb. Genom.">
        <title>A chromosome-scale genome assembly of the tomato pathogen Cladosporium fulvum reveals a compartmentalized genome architecture and the presence of a dispensable chromosome.</title>
        <authorList>
            <person name="Zaccaron A.Z."/>
            <person name="Chen L.H."/>
            <person name="Samaras A."/>
            <person name="Stergiopoulos I."/>
        </authorList>
    </citation>
    <scope>NUCLEOTIDE SEQUENCE</scope>
    <source>
        <strain evidence="2">Race5_Kim</strain>
    </source>
</reference>
<sequence>MDSAAGAEQPPVGQAAATTQDDDSAPAAISAEPPVEQAAATTQSRQKPRRRRRSCPPMLTTHLNNGDLASAAIYAQPPVEVVAATKQTGDLKNRPVPVIMKWHEFGGPNKEEELNSFAGKALFTERYVVMLTSTTTHTEFVTDVMETLRVGDLGRSTPGRVCRQFFIIDPTELRKARNGTKLDKITNRFRKPEPFEPVTRIVSNGKNWEASRELLLQHDDYSLYCRAWPLPDDWSWHQYVYNSNCRRRR</sequence>
<evidence type="ECO:0000256" key="1">
    <source>
        <dbReference type="SAM" id="MobiDB-lite"/>
    </source>
</evidence>
<evidence type="ECO:0000313" key="3">
    <source>
        <dbReference type="Proteomes" id="UP000756132"/>
    </source>
</evidence>
<evidence type="ECO:0000313" key="2">
    <source>
        <dbReference type="EMBL" id="UJO20820.1"/>
    </source>
</evidence>
<proteinExistence type="predicted"/>
<dbReference type="AlphaFoldDB" id="A0A9Q8PE66"/>
<dbReference type="EMBL" id="CP090170">
    <property type="protein sequence ID" value="UJO20820.1"/>
    <property type="molecule type" value="Genomic_DNA"/>
</dbReference>
<dbReference type="KEGG" id="ffu:CLAFUR5_11226"/>
<feature type="region of interest" description="Disordered" evidence="1">
    <location>
        <begin position="1"/>
        <end position="61"/>
    </location>
</feature>
<accession>A0A9Q8PE66</accession>
<keyword evidence="3" id="KW-1185">Reference proteome</keyword>
<reference evidence="2" key="1">
    <citation type="submission" date="2021-12" db="EMBL/GenBank/DDBJ databases">
        <authorList>
            <person name="Zaccaron A."/>
            <person name="Stergiopoulos I."/>
        </authorList>
    </citation>
    <scope>NUCLEOTIDE SEQUENCE</scope>
    <source>
        <strain evidence="2">Race5_Kim</strain>
    </source>
</reference>
<organism evidence="2 3">
    <name type="scientific">Passalora fulva</name>
    <name type="common">Tomato leaf mold</name>
    <name type="synonym">Cladosporium fulvum</name>
    <dbReference type="NCBI Taxonomy" id="5499"/>
    <lineage>
        <taxon>Eukaryota</taxon>
        <taxon>Fungi</taxon>
        <taxon>Dikarya</taxon>
        <taxon>Ascomycota</taxon>
        <taxon>Pezizomycotina</taxon>
        <taxon>Dothideomycetes</taxon>
        <taxon>Dothideomycetidae</taxon>
        <taxon>Mycosphaerellales</taxon>
        <taxon>Mycosphaerellaceae</taxon>
        <taxon>Fulvia</taxon>
    </lineage>
</organism>
<protein>
    <submittedName>
        <fullName evidence="2">Uncharacterized protein</fullName>
    </submittedName>
</protein>
<dbReference type="RefSeq" id="XP_047765186.1">
    <property type="nucleotide sequence ID" value="XM_047910374.1"/>
</dbReference>